<keyword evidence="2" id="KW-0812">Transmembrane</keyword>
<organism evidence="3 4">
    <name type="scientific">Corynebacterium choanae</name>
    <dbReference type="NCBI Taxonomy" id="1862358"/>
    <lineage>
        <taxon>Bacteria</taxon>
        <taxon>Bacillati</taxon>
        <taxon>Actinomycetota</taxon>
        <taxon>Actinomycetes</taxon>
        <taxon>Mycobacteriales</taxon>
        <taxon>Corynebacteriaceae</taxon>
        <taxon>Corynebacterium</taxon>
    </lineage>
</organism>
<accession>A0A3G6J4F5</accession>
<evidence type="ECO:0000313" key="4">
    <source>
        <dbReference type="Proteomes" id="UP000269019"/>
    </source>
</evidence>
<dbReference type="EMBL" id="CP033896">
    <property type="protein sequence ID" value="AZA12603.1"/>
    <property type="molecule type" value="Genomic_DNA"/>
</dbReference>
<evidence type="ECO:0000256" key="1">
    <source>
        <dbReference type="SAM" id="MobiDB-lite"/>
    </source>
</evidence>
<dbReference type="KEGG" id="ccho:CCHOA_00870"/>
<feature type="transmembrane region" description="Helical" evidence="2">
    <location>
        <begin position="12"/>
        <end position="37"/>
    </location>
</feature>
<dbReference type="Proteomes" id="UP000269019">
    <property type="component" value="Chromosome"/>
</dbReference>
<proteinExistence type="predicted"/>
<feature type="region of interest" description="Disordered" evidence="1">
    <location>
        <begin position="98"/>
        <end position="121"/>
    </location>
</feature>
<reference evidence="3 4" key="1">
    <citation type="submission" date="2018-11" db="EMBL/GenBank/DDBJ databases">
        <authorList>
            <person name="Kleinhagauer T."/>
            <person name="Glaeser S.P."/>
            <person name="Spergser J."/>
            <person name="Ruckert C."/>
            <person name="Kaempfer P."/>
            <person name="Busse H.-J."/>
        </authorList>
    </citation>
    <scope>NUCLEOTIDE SEQUENCE [LARGE SCALE GENOMIC DNA]</scope>
    <source>
        <strain evidence="3 4">200CH</strain>
    </source>
</reference>
<gene>
    <name evidence="3" type="ORF">CCHOA_00870</name>
</gene>
<feature type="compositionally biased region" description="Low complexity" evidence="1">
    <location>
        <begin position="109"/>
        <end position="121"/>
    </location>
</feature>
<dbReference type="AlphaFoldDB" id="A0A3G6J4F5"/>
<feature type="transmembrane region" description="Helical" evidence="2">
    <location>
        <begin position="43"/>
        <end position="66"/>
    </location>
</feature>
<name>A0A3G6J4F5_9CORY</name>
<keyword evidence="2" id="KW-1133">Transmembrane helix</keyword>
<protein>
    <submittedName>
        <fullName evidence="3">Uncharacterized protein</fullName>
    </submittedName>
</protein>
<evidence type="ECO:0000256" key="2">
    <source>
        <dbReference type="SAM" id="Phobius"/>
    </source>
</evidence>
<keyword evidence="4" id="KW-1185">Reference proteome</keyword>
<keyword evidence="2" id="KW-0472">Membrane</keyword>
<sequence>MAHAAVSGCSLWHVICLVTATRLALMATVAVGFGGAIGQFGIAAAQVVFVVVPAESFAAVFLGLHVGMVAVKTAPRTSAAHQPLAAVTAAQLGGDGGIGAATEGKESTRAAATMTRSTPGL</sequence>
<evidence type="ECO:0000313" key="3">
    <source>
        <dbReference type="EMBL" id="AZA12603.1"/>
    </source>
</evidence>